<dbReference type="EMBL" id="UINC01143449">
    <property type="protein sequence ID" value="SVD32385.1"/>
    <property type="molecule type" value="Genomic_DNA"/>
</dbReference>
<accession>A0A382UEW8</accession>
<organism evidence="2">
    <name type="scientific">marine metagenome</name>
    <dbReference type="NCBI Taxonomy" id="408172"/>
    <lineage>
        <taxon>unclassified sequences</taxon>
        <taxon>metagenomes</taxon>
        <taxon>ecological metagenomes</taxon>
    </lineage>
</organism>
<feature type="transmembrane region" description="Helical" evidence="1">
    <location>
        <begin position="81"/>
        <end position="97"/>
    </location>
</feature>
<feature type="transmembrane region" description="Helical" evidence="1">
    <location>
        <begin position="7"/>
        <end position="28"/>
    </location>
</feature>
<feature type="transmembrane region" description="Helical" evidence="1">
    <location>
        <begin position="128"/>
        <end position="145"/>
    </location>
</feature>
<evidence type="ECO:0008006" key="3">
    <source>
        <dbReference type="Google" id="ProtNLM"/>
    </source>
</evidence>
<dbReference type="AlphaFoldDB" id="A0A382UEW8"/>
<name>A0A382UEW8_9ZZZZ</name>
<keyword evidence="1" id="KW-1133">Transmembrane helix</keyword>
<sequence>MASGKGHIVGGVIFAWLFLALLSNYFFVPTPTEIVMFVGLAVMFSLWPDVDIKSIGQKVFYTIFFITDAILVFYFQDYKAAAFFGLLIILPILAKHRGWTHSKITAVLLPTPLLLVPIYVFEGTLAEGLPYYFAAVAGYFSHLFFDKKLI</sequence>
<gene>
    <name evidence="2" type="ORF">METZ01_LOCUS385239</name>
</gene>
<reference evidence="2" key="1">
    <citation type="submission" date="2018-05" db="EMBL/GenBank/DDBJ databases">
        <authorList>
            <person name="Lanie J.A."/>
            <person name="Ng W.-L."/>
            <person name="Kazmierczak K.M."/>
            <person name="Andrzejewski T.M."/>
            <person name="Davidsen T.M."/>
            <person name="Wayne K.J."/>
            <person name="Tettelin H."/>
            <person name="Glass J.I."/>
            <person name="Rusch D."/>
            <person name="Podicherti R."/>
            <person name="Tsui H.-C.T."/>
            <person name="Winkler M.E."/>
        </authorList>
    </citation>
    <scope>NUCLEOTIDE SEQUENCE</scope>
</reference>
<evidence type="ECO:0000256" key="1">
    <source>
        <dbReference type="SAM" id="Phobius"/>
    </source>
</evidence>
<dbReference type="Pfam" id="PF04307">
    <property type="entry name" value="YdjM"/>
    <property type="match status" value="1"/>
</dbReference>
<keyword evidence="1" id="KW-0472">Membrane</keyword>
<feature type="transmembrane region" description="Helical" evidence="1">
    <location>
        <begin position="104"/>
        <end position="122"/>
    </location>
</feature>
<dbReference type="InterPro" id="IPR007404">
    <property type="entry name" value="YdjM-like"/>
</dbReference>
<protein>
    <recommendedName>
        <fullName evidence="3">Metal-dependent hydrolase</fullName>
    </recommendedName>
</protein>
<proteinExistence type="predicted"/>
<evidence type="ECO:0000313" key="2">
    <source>
        <dbReference type="EMBL" id="SVD32385.1"/>
    </source>
</evidence>
<keyword evidence="1" id="KW-0812">Transmembrane</keyword>